<gene>
    <name evidence="2" type="ORF">GR206_02080</name>
</gene>
<evidence type="ECO:0000259" key="1">
    <source>
        <dbReference type="PROSITE" id="PS50883"/>
    </source>
</evidence>
<dbReference type="Pfam" id="PF00563">
    <property type="entry name" value="EAL"/>
    <property type="match status" value="1"/>
</dbReference>
<dbReference type="InterPro" id="IPR001633">
    <property type="entry name" value="EAL_dom"/>
</dbReference>
<protein>
    <submittedName>
        <fullName evidence="2">EAL domain-containing protein</fullName>
    </submittedName>
</protein>
<dbReference type="GO" id="GO:0071111">
    <property type="term" value="F:cyclic-guanylate-specific phosphodiesterase activity"/>
    <property type="evidence" value="ECO:0007669"/>
    <property type="project" value="InterPro"/>
</dbReference>
<dbReference type="SUPFAM" id="SSF141868">
    <property type="entry name" value="EAL domain-like"/>
    <property type="match status" value="1"/>
</dbReference>
<dbReference type="Proteomes" id="UP000468864">
    <property type="component" value="Unassembled WGS sequence"/>
</dbReference>
<dbReference type="Gene3D" id="3.20.20.450">
    <property type="entry name" value="EAL domain"/>
    <property type="match status" value="1"/>
</dbReference>
<dbReference type="AlphaFoldDB" id="A0A6N9Z9F8"/>
<sequence>MAKALGKRVVAEGVETVPEFHALQALGCHYGQGYLFGRPLASLICNFLPIRANRNNGADQRVPLPARSRLHADQRNFIRPEDMGNKTYPRYG</sequence>
<evidence type="ECO:0000313" key="2">
    <source>
        <dbReference type="EMBL" id="NEH89831.1"/>
    </source>
</evidence>
<dbReference type="EMBL" id="WUEP01000001">
    <property type="protein sequence ID" value="NEH89831.1"/>
    <property type="molecule type" value="Genomic_DNA"/>
</dbReference>
<feature type="domain" description="EAL" evidence="1">
    <location>
        <begin position="1"/>
        <end position="53"/>
    </location>
</feature>
<proteinExistence type="predicted"/>
<dbReference type="InterPro" id="IPR035919">
    <property type="entry name" value="EAL_sf"/>
</dbReference>
<dbReference type="PANTHER" id="PTHR33121">
    <property type="entry name" value="CYCLIC DI-GMP PHOSPHODIESTERASE PDEF"/>
    <property type="match status" value="1"/>
</dbReference>
<dbReference type="PANTHER" id="PTHR33121:SF70">
    <property type="entry name" value="SIGNALING PROTEIN YKOW"/>
    <property type="match status" value="1"/>
</dbReference>
<comment type="caution">
    <text evidence="2">The sequence shown here is derived from an EMBL/GenBank/DDBJ whole genome shotgun (WGS) entry which is preliminary data.</text>
</comment>
<organism evidence="2 3">
    <name type="scientific">Rhizobium laguerreae</name>
    <dbReference type="NCBI Taxonomy" id="1076926"/>
    <lineage>
        <taxon>Bacteria</taxon>
        <taxon>Pseudomonadati</taxon>
        <taxon>Pseudomonadota</taxon>
        <taxon>Alphaproteobacteria</taxon>
        <taxon>Hyphomicrobiales</taxon>
        <taxon>Rhizobiaceae</taxon>
        <taxon>Rhizobium/Agrobacterium group</taxon>
        <taxon>Rhizobium</taxon>
    </lineage>
</organism>
<name>A0A6N9Z9F8_9HYPH</name>
<accession>A0A6N9Z9F8</accession>
<reference evidence="2 3" key="1">
    <citation type="submission" date="2019-12" db="EMBL/GenBank/DDBJ databases">
        <title>Rhizobium genotypes associated with high levels of biological nitrogen fixation by grain legumes in a temperate-maritime cropping system.</title>
        <authorList>
            <person name="Maluk M."/>
            <person name="Francesc Ferrando Molina F."/>
            <person name="Lopez Del Egido L."/>
            <person name="Lafos M."/>
            <person name="Langarica-Fuentes A."/>
            <person name="Gebre Yohannes G."/>
            <person name="Young M.W."/>
            <person name="Martin P."/>
            <person name="Gantlett R."/>
            <person name="Kenicer G."/>
            <person name="Hawes C."/>
            <person name="Begg G.S."/>
            <person name="Quilliam R.S."/>
            <person name="Squire G.R."/>
            <person name="Poole P.S."/>
            <person name="Young P.W."/>
            <person name="Iannetta P.M."/>
            <person name="James E.K."/>
        </authorList>
    </citation>
    <scope>NUCLEOTIDE SEQUENCE [LARGE SCALE GENOMIC DNA]</scope>
    <source>
        <strain evidence="2 3">JHI2449</strain>
    </source>
</reference>
<dbReference type="PROSITE" id="PS50883">
    <property type="entry name" value="EAL"/>
    <property type="match status" value="1"/>
</dbReference>
<dbReference type="InterPro" id="IPR050706">
    <property type="entry name" value="Cyclic-di-GMP_PDE-like"/>
</dbReference>
<evidence type="ECO:0000313" key="3">
    <source>
        <dbReference type="Proteomes" id="UP000468864"/>
    </source>
</evidence>